<organism evidence="2 3">
    <name type="scientific">Microlunatus parietis</name>
    <dbReference type="NCBI Taxonomy" id="682979"/>
    <lineage>
        <taxon>Bacteria</taxon>
        <taxon>Bacillati</taxon>
        <taxon>Actinomycetota</taxon>
        <taxon>Actinomycetes</taxon>
        <taxon>Propionibacteriales</taxon>
        <taxon>Propionibacteriaceae</taxon>
        <taxon>Microlunatus</taxon>
    </lineage>
</organism>
<evidence type="ECO:0000313" key="2">
    <source>
        <dbReference type="EMBL" id="NYE71898.1"/>
    </source>
</evidence>
<feature type="compositionally biased region" description="Basic and acidic residues" evidence="1">
    <location>
        <begin position="1"/>
        <end position="11"/>
    </location>
</feature>
<proteinExistence type="predicted"/>
<evidence type="ECO:0000256" key="1">
    <source>
        <dbReference type="SAM" id="MobiDB-lite"/>
    </source>
</evidence>
<feature type="compositionally biased region" description="Polar residues" evidence="1">
    <location>
        <begin position="13"/>
        <end position="25"/>
    </location>
</feature>
<dbReference type="Proteomes" id="UP000569914">
    <property type="component" value="Unassembled WGS sequence"/>
</dbReference>
<comment type="caution">
    <text evidence="2">The sequence shown here is derived from an EMBL/GenBank/DDBJ whole genome shotgun (WGS) entry which is preliminary data.</text>
</comment>
<reference evidence="2 3" key="1">
    <citation type="submission" date="2020-07" db="EMBL/GenBank/DDBJ databases">
        <title>Sequencing the genomes of 1000 actinobacteria strains.</title>
        <authorList>
            <person name="Klenk H.-P."/>
        </authorList>
    </citation>
    <scope>NUCLEOTIDE SEQUENCE [LARGE SCALE GENOMIC DNA]</scope>
    <source>
        <strain evidence="2 3">DSM 22083</strain>
    </source>
</reference>
<dbReference type="EMBL" id="JACCBU010000001">
    <property type="protein sequence ID" value="NYE71898.1"/>
    <property type="molecule type" value="Genomic_DNA"/>
</dbReference>
<feature type="region of interest" description="Disordered" evidence="1">
    <location>
        <begin position="1"/>
        <end position="25"/>
    </location>
</feature>
<feature type="region of interest" description="Disordered" evidence="1">
    <location>
        <begin position="144"/>
        <end position="168"/>
    </location>
</feature>
<evidence type="ECO:0000313" key="3">
    <source>
        <dbReference type="Proteomes" id="UP000569914"/>
    </source>
</evidence>
<sequence length="168" mass="17938">MTAMFRDRPRPDANQTGAGSHTTTQMSAAEVSIMTDRVVSAEAWVPRLGTLKVLPAERAGLVRGLFELAAWVCDHPELPLPTVSARVPSGYLAHEVVDAVAGSIGMEPFTECDRRKYAVEAGFGPVRLSCIAYGPRVLRESRIRPGAPRGGESAGLLGQVVRRSGGAR</sequence>
<name>A0A7Y9I7T1_9ACTN</name>
<accession>A0A7Y9I7T1</accession>
<protein>
    <submittedName>
        <fullName evidence="2">Uncharacterized protein</fullName>
    </submittedName>
</protein>
<dbReference type="AlphaFoldDB" id="A0A7Y9I7T1"/>
<gene>
    <name evidence="2" type="ORF">BKA15_003227</name>
</gene>
<keyword evidence="3" id="KW-1185">Reference proteome</keyword>